<comment type="domain">
    <text evidence="3">Has 4 domains; the Pyr domain which binds the pyrimidine moiety of the thiamine pyrophosphate cofactor, the FAD-binding domain, the PP-binding domain which binds the pyrophosphate portion of thiamine pyrophosphate and the C-terminal membrane binding region. The C-terminus is held closely against the rest of the protein and covers the active site; during activation it unfolds from the rest of the protein and forms an amphipathic helix upon membrane binding, exposing the active site.</text>
</comment>
<dbReference type="InterPro" id="IPR011766">
    <property type="entry name" value="TPP_enzyme_TPP-bd"/>
</dbReference>
<feature type="binding site" evidence="3">
    <location>
        <begin position="436"/>
        <end position="438"/>
    </location>
    <ligand>
        <name>thiamine diphosphate</name>
        <dbReference type="ChEBI" id="CHEBI:58937"/>
    </ligand>
</feature>
<comment type="subunit">
    <text evidence="3">Homotetramer.</text>
</comment>
<evidence type="ECO:0000259" key="7">
    <source>
        <dbReference type="Pfam" id="PF02776"/>
    </source>
</evidence>
<dbReference type="Pfam" id="PF02775">
    <property type="entry name" value="TPP_enzyme_C"/>
    <property type="match status" value="1"/>
</dbReference>
<dbReference type="PROSITE" id="PS00187">
    <property type="entry name" value="TPP_ENZYMES"/>
    <property type="match status" value="1"/>
</dbReference>
<proteinExistence type="inferred from homology"/>
<comment type="cofactor">
    <cofactor evidence="3">
        <name>Mg(2+)</name>
        <dbReference type="ChEBI" id="CHEBI:18420"/>
    </cofactor>
    <text evidence="3">Binds 1 Mg(2+) ion per subunit.</text>
</comment>
<dbReference type="HAMAP" id="MF_00850">
    <property type="entry name" value="POX"/>
    <property type="match status" value="1"/>
</dbReference>
<comment type="function">
    <text evidence="3">A peripheral cell membrane enzyme that catalyzes the oxidative decarboxylation of pyruvate to form acetate and CO(2). It channels electrons from the cytoplasm to the respiratory chain at the cell membrane via ubiquinone.</text>
</comment>
<dbReference type="CDD" id="cd02014">
    <property type="entry name" value="TPP_POX"/>
    <property type="match status" value="1"/>
</dbReference>
<keyword evidence="3" id="KW-0472">Membrane</keyword>
<dbReference type="SUPFAM" id="SSF52467">
    <property type="entry name" value="DHS-like NAD/FAD-binding domain"/>
    <property type="match status" value="1"/>
</dbReference>
<dbReference type="GO" id="GO:0008289">
    <property type="term" value="F:lipid binding"/>
    <property type="evidence" value="ECO:0007669"/>
    <property type="project" value="UniProtKB-UniRule"/>
</dbReference>
<feature type="domain" description="Thiamine pyrophosphate enzyme N-terminal TPP-binding" evidence="7">
    <location>
        <begin position="3"/>
        <end position="114"/>
    </location>
</feature>
<keyword evidence="3" id="KW-1003">Cell membrane</keyword>
<feature type="binding site" evidence="3">
    <location>
        <position position="436"/>
    </location>
    <ligand>
        <name>Mg(2+)</name>
        <dbReference type="ChEBI" id="CHEBI:18420"/>
    </ligand>
</feature>
<dbReference type="CDD" id="cd07039">
    <property type="entry name" value="TPP_PYR_POX"/>
    <property type="match status" value="1"/>
</dbReference>
<dbReference type="GO" id="GO:0048039">
    <property type="term" value="F:ubiquinone binding"/>
    <property type="evidence" value="ECO:0007669"/>
    <property type="project" value="UniProtKB-UniRule"/>
</dbReference>
<keyword evidence="3 8" id="KW-0830">Ubiquinone</keyword>
<dbReference type="SUPFAM" id="SSF52518">
    <property type="entry name" value="Thiamin diphosphate-binding fold (THDP-binding)"/>
    <property type="match status" value="2"/>
</dbReference>
<dbReference type="EC" id="1.2.5.1" evidence="3"/>
<feature type="binding site" evidence="3">
    <location>
        <position position="49"/>
    </location>
    <ligand>
        <name>thiamine diphosphate</name>
        <dbReference type="ChEBI" id="CHEBI:58937"/>
    </ligand>
</feature>
<protein>
    <recommendedName>
        <fullName evidence="3">Pyruvate dehydrogenase [ubiquinone]</fullName>
        <ecNumber evidence="3">1.2.5.1</ecNumber>
    </recommendedName>
    <alternativeName>
        <fullName evidence="3">Pyruvate oxidase</fullName>
        <shortName evidence="3">POX</shortName>
    </alternativeName>
    <alternativeName>
        <fullName evidence="3">Pyruvate:ubiquinone-8 oxidoreductase</fullName>
    </alternativeName>
</protein>
<evidence type="ECO:0000256" key="4">
    <source>
        <dbReference type="RuleBase" id="RU362132"/>
    </source>
</evidence>
<dbReference type="RefSeq" id="WP_259526071.1">
    <property type="nucleotide sequence ID" value="NZ_JANLCK010000003.1"/>
</dbReference>
<evidence type="ECO:0000313" key="8">
    <source>
        <dbReference type="EMBL" id="MCS5725558.1"/>
    </source>
</evidence>
<dbReference type="Proteomes" id="UP001165587">
    <property type="component" value="Unassembled WGS sequence"/>
</dbReference>
<keyword evidence="3 8" id="KW-0670">Pyruvate</keyword>
<evidence type="ECO:0000259" key="5">
    <source>
        <dbReference type="Pfam" id="PF00205"/>
    </source>
</evidence>
<dbReference type="InterPro" id="IPR047212">
    <property type="entry name" value="TPP_POXB-like"/>
</dbReference>
<feature type="binding site" evidence="3">
    <location>
        <begin position="463"/>
        <end position="469"/>
    </location>
    <ligand>
        <name>thiamine diphosphate</name>
        <dbReference type="ChEBI" id="CHEBI:58937"/>
    </ligand>
</feature>
<evidence type="ECO:0000313" key="9">
    <source>
        <dbReference type="Proteomes" id="UP001165587"/>
    </source>
</evidence>
<accession>A0AA42BW68</accession>
<dbReference type="Gene3D" id="3.40.50.970">
    <property type="match status" value="2"/>
</dbReference>
<keyword evidence="3" id="KW-0274">FAD</keyword>
<name>A0AA42BW68_9MICO</name>
<dbReference type="PANTHER" id="PTHR42981:SF2">
    <property type="entry name" value="PYRUVATE DEHYDROGENASE [UBIQUINONE]"/>
    <property type="match status" value="1"/>
</dbReference>
<dbReference type="InterPro" id="IPR012000">
    <property type="entry name" value="Thiamin_PyroP_enz_cen_dom"/>
</dbReference>
<dbReference type="InterPro" id="IPR029061">
    <property type="entry name" value="THDP-binding"/>
</dbReference>
<keyword evidence="3" id="KW-0285">Flavoprotein</keyword>
<feature type="domain" description="Thiamine pyrophosphate enzyme central" evidence="5">
    <location>
        <begin position="190"/>
        <end position="320"/>
    </location>
</feature>
<keyword evidence="3" id="KW-0547">Nucleotide-binding</keyword>
<dbReference type="GO" id="GO:0052737">
    <property type="term" value="F:pyruvate dehydrogenase (quinone) activity"/>
    <property type="evidence" value="ECO:0007669"/>
    <property type="project" value="UniProtKB-UniRule"/>
</dbReference>
<comment type="activity regulation">
    <text evidence="3">The C-terminus inhibits activity; it has to move for the enzyme to be active. Activated by lipid-binding, which occurs via the C-terminus.</text>
</comment>
<feature type="binding site" evidence="3">
    <location>
        <begin position="250"/>
        <end position="253"/>
    </location>
    <ligand>
        <name>FAD</name>
        <dbReference type="ChEBI" id="CHEBI:57692"/>
    </ligand>
</feature>
<comment type="similarity">
    <text evidence="1 3 4">Belongs to the TPP enzyme family.</text>
</comment>
<comment type="catalytic activity">
    <reaction evidence="3">
        <text>a ubiquinone + pyruvate + H2O = a ubiquinol + acetate + CO2</text>
        <dbReference type="Rhea" id="RHEA:27405"/>
        <dbReference type="Rhea" id="RHEA-COMP:9565"/>
        <dbReference type="Rhea" id="RHEA-COMP:9566"/>
        <dbReference type="ChEBI" id="CHEBI:15361"/>
        <dbReference type="ChEBI" id="CHEBI:15377"/>
        <dbReference type="ChEBI" id="CHEBI:16389"/>
        <dbReference type="ChEBI" id="CHEBI:16526"/>
        <dbReference type="ChEBI" id="CHEBI:17976"/>
        <dbReference type="ChEBI" id="CHEBI:30089"/>
        <dbReference type="EC" id="1.2.5.1"/>
    </reaction>
</comment>
<dbReference type="GO" id="GO:0030976">
    <property type="term" value="F:thiamine pyrophosphate binding"/>
    <property type="evidence" value="ECO:0007669"/>
    <property type="project" value="UniProtKB-UniRule"/>
</dbReference>
<dbReference type="InterPro" id="IPR047210">
    <property type="entry name" value="TPP_PYR_POXB-like"/>
</dbReference>
<dbReference type="InterPro" id="IPR000399">
    <property type="entry name" value="TPP-bd_CS"/>
</dbReference>
<feature type="region of interest" description="Membrane-binding domain" evidence="3">
    <location>
        <begin position="534"/>
        <end position="575"/>
    </location>
</feature>
<dbReference type="GO" id="GO:0050660">
    <property type="term" value="F:flavin adenine dinucleotide binding"/>
    <property type="evidence" value="ECO:0007669"/>
    <property type="project" value="UniProtKB-UniRule"/>
</dbReference>
<dbReference type="InterPro" id="IPR047211">
    <property type="entry name" value="POXB-like"/>
</dbReference>
<evidence type="ECO:0000259" key="6">
    <source>
        <dbReference type="Pfam" id="PF02775"/>
    </source>
</evidence>
<feature type="domain" description="Thiamine pyrophosphate enzyme TPP-binding" evidence="6">
    <location>
        <begin position="382"/>
        <end position="528"/>
    </location>
</feature>
<dbReference type="InterPro" id="IPR044261">
    <property type="entry name" value="Pyruvate_dehydrogenase"/>
</dbReference>
<dbReference type="Pfam" id="PF00205">
    <property type="entry name" value="TPP_enzyme_M"/>
    <property type="match status" value="1"/>
</dbReference>
<comment type="cofactor">
    <cofactor evidence="3">
        <name>FAD</name>
        <dbReference type="ChEBI" id="CHEBI:57692"/>
    </cofactor>
    <text evidence="3">Binds 1 FAD per subunit.</text>
</comment>
<feature type="binding site" evidence="3">
    <location>
        <begin position="273"/>
        <end position="277"/>
    </location>
    <ligand>
        <name>FAD</name>
        <dbReference type="ChEBI" id="CHEBI:57692"/>
    </ligand>
</feature>
<keyword evidence="3" id="KW-0479">Metal-binding</keyword>
<dbReference type="GO" id="GO:0000287">
    <property type="term" value="F:magnesium ion binding"/>
    <property type="evidence" value="ECO:0007669"/>
    <property type="project" value="UniProtKB-UniRule"/>
</dbReference>
<feature type="binding site" evidence="3">
    <location>
        <position position="293"/>
    </location>
    <ligand>
        <name>FAD</name>
        <dbReference type="ChEBI" id="CHEBI:57692"/>
    </ligand>
</feature>
<comment type="caution">
    <text evidence="3">Lacks conserved residue(s) required for the propagation of feature annotation.</text>
</comment>
<evidence type="ECO:0000256" key="3">
    <source>
        <dbReference type="HAMAP-Rule" id="MF_00850"/>
    </source>
</evidence>
<comment type="cofactor">
    <cofactor evidence="3">
        <name>thiamine diphosphate</name>
        <dbReference type="ChEBI" id="CHEBI:58937"/>
    </cofactor>
    <text evidence="3">Binds 1 thiamine pyrophosphate per subunit.</text>
</comment>
<keyword evidence="3" id="KW-0446">Lipid-binding</keyword>
<dbReference type="AlphaFoldDB" id="A0AA42BW68"/>
<sequence length="579" mass="61916">MTTIADTIVEIIKDAGVQRVYGLPGDSLNGFTDALRRDGDVAWAHVRHEEAAAFAAAAEAALTGELAVCAGSCGPGNLHLINGLFDANRSRVPVLAIAAQIPASEIGSNYFQETHPQELFRECSVYTELVSVPEQLPRVLEIAMRTAIERRGVAVVVIPGEIFLKSSSGRPKSAPIERARTVLRPADAELARAAEILNGAKRVTILGGAGTEGAHDQVVALAERLQAPVVHALRGKEFLEYDNPYDVGMTGLLGFSSGYRAMESCDALLMLGTDFPYPQFFPSSEKVPIIQVDARGEQLGRRTPLALGLVGDVGDTIDALLPLLAADRSSKHLDSSVKHYAKARKDLDELADNDRNRAPIHPQYVARLVSELADPDAVFIPDVGSPVVWAARYLTMNGQRRLIGSFSHGTMANAVPHAIGAQSAFPGRQVVALSGDGGLAMLLGELLTLKQSKLPVKIVVFDNSSLNFVEVEMKAAGIVNFGTGLENPDFAAVAQSMGIHGQRVERPDDLRGALEAAFAHDGPALVDVVTARQELSIPPTVSAEQAKGFGLYAIRTIMSGRGDELIDLADTNVFRRLFD</sequence>
<dbReference type="InterPro" id="IPR029035">
    <property type="entry name" value="DHS-like_NAD/FAD-binding_dom"/>
</dbReference>
<comment type="subcellular location">
    <subcellularLocation>
        <location evidence="3">Cell membrane</location>
        <topology evidence="3">Peripheral membrane protein</topology>
        <orientation evidence="3">Cytoplasmic side</orientation>
    </subcellularLocation>
</comment>
<keyword evidence="3 8" id="KW-0560">Oxidoreductase</keyword>
<organism evidence="8 9">
    <name type="scientific">Herbiconiux oxytropis</name>
    <dbReference type="NCBI Taxonomy" id="2970915"/>
    <lineage>
        <taxon>Bacteria</taxon>
        <taxon>Bacillati</taxon>
        <taxon>Actinomycetota</taxon>
        <taxon>Actinomycetes</taxon>
        <taxon>Micrococcales</taxon>
        <taxon>Microbacteriaceae</taxon>
        <taxon>Herbiconiux</taxon>
    </lineage>
</organism>
<evidence type="ECO:0000256" key="1">
    <source>
        <dbReference type="ARBA" id="ARBA00007812"/>
    </source>
</evidence>
<dbReference type="Pfam" id="PF02776">
    <property type="entry name" value="TPP_enzyme_N"/>
    <property type="match status" value="1"/>
</dbReference>
<keyword evidence="9" id="KW-1185">Reference proteome</keyword>
<dbReference type="NCBIfam" id="NF006591">
    <property type="entry name" value="PRK09124.1"/>
    <property type="match status" value="1"/>
</dbReference>
<comment type="caution">
    <text evidence="8">The sequence shown here is derived from an EMBL/GenBank/DDBJ whole genome shotgun (WGS) entry which is preliminary data.</text>
</comment>
<dbReference type="GO" id="GO:0042867">
    <property type="term" value="P:pyruvate catabolic process"/>
    <property type="evidence" value="ECO:0007669"/>
    <property type="project" value="UniProtKB-UniRule"/>
</dbReference>
<keyword evidence="2 3" id="KW-0786">Thiamine pyrophosphate</keyword>
<dbReference type="GO" id="GO:0005886">
    <property type="term" value="C:plasma membrane"/>
    <property type="evidence" value="ECO:0007669"/>
    <property type="project" value="UniProtKB-SubCell"/>
</dbReference>
<feature type="binding site" evidence="3">
    <location>
        <begin position="409"/>
        <end position="411"/>
    </location>
    <ligand>
        <name>thiamine diphosphate</name>
        <dbReference type="ChEBI" id="CHEBI:58937"/>
    </ligand>
</feature>
<evidence type="ECO:0000256" key="2">
    <source>
        <dbReference type="ARBA" id="ARBA00023052"/>
    </source>
</evidence>
<feature type="binding site" evidence="3">
    <location>
        <position position="463"/>
    </location>
    <ligand>
        <name>Mg(2+)</name>
        <dbReference type="ChEBI" id="CHEBI:18420"/>
    </ligand>
</feature>
<keyword evidence="3" id="KW-0460">Magnesium</keyword>
<feature type="site" description="Moves into active site upon enzyme activation, plays a role in electron transfer" evidence="3">
    <location>
        <position position="468"/>
    </location>
</feature>
<dbReference type="Gene3D" id="3.40.50.1220">
    <property type="entry name" value="TPP-binding domain"/>
    <property type="match status" value="1"/>
</dbReference>
<dbReference type="InterPro" id="IPR012001">
    <property type="entry name" value="Thiamin_PyroP_enz_TPP-bd_dom"/>
</dbReference>
<dbReference type="PANTHER" id="PTHR42981">
    <property type="entry name" value="PYRUVATE DEHYDROGENASE [UBIQUINONE]"/>
    <property type="match status" value="1"/>
</dbReference>
<gene>
    <name evidence="3 8" type="primary">poxB</name>
    <name evidence="8" type="ORF">N1028_06580</name>
</gene>
<dbReference type="EMBL" id="JANLCK010000003">
    <property type="protein sequence ID" value="MCS5725558.1"/>
    <property type="molecule type" value="Genomic_DNA"/>
</dbReference>
<reference evidence="8" key="1">
    <citation type="submission" date="2022-08" db="EMBL/GenBank/DDBJ databases">
        <authorList>
            <person name="Deng Y."/>
            <person name="Han X.-F."/>
            <person name="Zhang Y.-Q."/>
        </authorList>
    </citation>
    <scope>NUCLEOTIDE SEQUENCE</scope>
    <source>
        <strain evidence="8">CPCC 203407</strain>
    </source>
</reference>